<name>A0A9X9IPH2_BACFG</name>
<dbReference type="Proteomes" id="UP001058403">
    <property type="component" value="Chromosome"/>
</dbReference>
<dbReference type="AlphaFoldDB" id="A0A9X9IPH2"/>
<dbReference type="RefSeq" id="WP_229038448.1">
    <property type="nucleotide sequence ID" value="NZ_CAXSVT010000001.1"/>
</dbReference>
<evidence type="ECO:0000313" key="2">
    <source>
        <dbReference type="Proteomes" id="UP001058403"/>
    </source>
</evidence>
<accession>A0A9X9IPH2</accession>
<dbReference type="EMBL" id="CP103070">
    <property type="protein sequence ID" value="UVO90741.1"/>
    <property type="molecule type" value="Genomic_DNA"/>
</dbReference>
<proteinExistence type="predicted"/>
<reference evidence="1" key="1">
    <citation type="submission" date="2022-08" db="EMBL/GenBank/DDBJ databases">
        <title>Genome Sequencing of Bacteroides fragilis Group Isolates with Nanopore Technology.</title>
        <authorList>
            <person name="Tisza M.J."/>
            <person name="Smith D."/>
            <person name="Dekker J.P."/>
        </authorList>
    </citation>
    <scope>NUCLEOTIDE SEQUENCE</scope>
    <source>
        <strain evidence="1">BFG-49</strain>
    </source>
</reference>
<protein>
    <submittedName>
        <fullName evidence="1">Uncharacterized protein</fullName>
    </submittedName>
</protein>
<organism evidence="1 2">
    <name type="scientific">Bacteroides fragilis</name>
    <dbReference type="NCBI Taxonomy" id="817"/>
    <lineage>
        <taxon>Bacteria</taxon>
        <taxon>Pseudomonadati</taxon>
        <taxon>Bacteroidota</taxon>
        <taxon>Bacteroidia</taxon>
        <taxon>Bacteroidales</taxon>
        <taxon>Bacteroidaceae</taxon>
        <taxon>Bacteroides</taxon>
    </lineage>
</organism>
<sequence>MTSTKRGKGVVTFDAVDRNAPSGTRCYGYDMKIRYQGIEGEYRLTVDTDQIVK</sequence>
<gene>
    <name evidence="1" type="ORF">NXW39_03945</name>
</gene>
<evidence type="ECO:0000313" key="1">
    <source>
        <dbReference type="EMBL" id="UVO90741.1"/>
    </source>
</evidence>